<evidence type="ECO:0000259" key="8">
    <source>
        <dbReference type="PROSITE" id="PS50850"/>
    </source>
</evidence>
<dbReference type="OrthoDB" id="5379144at2"/>
<dbReference type="InterPro" id="IPR036259">
    <property type="entry name" value="MFS_trans_sf"/>
</dbReference>
<dbReference type="InterPro" id="IPR020846">
    <property type="entry name" value="MFS_dom"/>
</dbReference>
<dbReference type="AlphaFoldDB" id="A0A1I1XU41"/>
<feature type="transmembrane region" description="Helical" evidence="7">
    <location>
        <begin position="144"/>
        <end position="166"/>
    </location>
</feature>
<feature type="transmembrane region" description="Helical" evidence="7">
    <location>
        <begin position="404"/>
        <end position="423"/>
    </location>
</feature>
<dbReference type="InterPro" id="IPR011701">
    <property type="entry name" value="MFS"/>
</dbReference>
<dbReference type="InterPro" id="IPR050171">
    <property type="entry name" value="MFS_Transporters"/>
</dbReference>
<comment type="subcellular location">
    <subcellularLocation>
        <location evidence="1">Cell membrane</location>
        <topology evidence="1">Multi-pass membrane protein</topology>
    </subcellularLocation>
</comment>
<dbReference type="EMBL" id="FOLQ01000010">
    <property type="protein sequence ID" value="SFE10877.1"/>
    <property type="molecule type" value="Genomic_DNA"/>
</dbReference>
<keyword evidence="2" id="KW-0813">Transport</keyword>
<name>A0A1I1XU41_9BACT</name>
<feature type="transmembrane region" description="Helical" evidence="7">
    <location>
        <begin position="375"/>
        <end position="398"/>
    </location>
</feature>
<feature type="transmembrane region" description="Helical" evidence="7">
    <location>
        <begin position="80"/>
        <end position="100"/>
    </location>
</feature>
<organism evidence="9 10">
    <name type="scientific">Spirosoma endophyticum</name>
    <dbReference type="NCBI Taxonomy" id="662367"/>
    <lineage>
        <taxon>Bacteria</taxon>
        <taxon>Pseudomonadati</taxon>
        <taxon>Bacteroidota</taxon>
        <taxon>Cytophagia</taxon>
        <taxon>Cytophagales</taxon>
        <taxon>Cytophagaceae</taxon>
        <taxon>Spirosoma</taxon>
    </lineage>
</organism>
<accession>A0A1I1XU41</accession>
<feature type="transmembrane region" description="Helical" evidence="7">
    <location>
        <begin position="106"/>
        <end position="123"/>
    </location>
</feature>
<dbReference type="GO" id="GO:0005886">
    <property type="term" value="C:plasma membrane"/>
    <property type="evidence" value="ECO:0007669"/>
    <property type="project" value="UniProtKB-SubCell"/>
</dbReference>
<protein>
    <submittedName>
        <fullName evidence="9">Predicted arabinose efflux permease, MFS family</fullName>
    </submittedName>
</protein>
<keyword evidence="4 7" id="KW-0812">Transmembrane</keyword>
<dbReference type="SUPFAM" id="SSF103473">
    <property type="entry name" value="MFS general substrate transporter"/>
    <property type="match status" value="1"/>
</dbReference>
<feature type="transmembrane region" description="Helical" evidence="7">
    <location>
        <begin position="172"/>
        <end position="192"/>
    </location>
</feature>
<keyword evidence="10" id="KW-1185">Reference proteome</keyword>
<evidence type="ECO:0000256" key="3">
    <source>
        <dbReference type="ARBA" id="ARBA00022475"/>
    </source>
</evidence>
<dbReference type="Proteomes" id="UP000198598">
    <property type="component" value="Unassembled WGS sequence"/>
</dbReference>
<feature type="transmembrane region" description="Helical" evidence="7">
    <location>
        <begin position="339"/>
        <end position="363"/>
    </location>
</feature>
<keyword evidence="5 7" id="KW-1133">Transmembrane helix</keyword>
<dbReference type="PROSITE" id="PS50850">
    <property type="entry name" value="MFS"/>
    <property type="match status" value="1"/>
</dbReference>
<evidence type="ECO:0000256" key="1">
    <source>
        <dbReference type="ARBA" id="ARBA00004651"/>
    </source>
</evidence>
<feature type="transmembrane region" description="Helical" evidence="7">
    <location>
        <begin position="52"/>
        <end position="73"/>
    </location>
</feature>
<dbReference type="PANTHER" id="PTHR23517:SF2">
    <property type="entry name" value="MULTIDRUG RESISTANCE PROTEIN MDTH"/>
    <property type="match status" value="1"/>
</dbReference>
<sequence length="439" mass="48119">MLQRTFHLYQRAYQGLSPSVWLLAGVMLINRCGTMVLPYMTLYLTQKLHYSITNAGIVMAIYGLGAFVGTFLGGRLTDRIGFYYVQLVSLLFSGAALLTLQFITSFPLLCGSVFVFTLFGDAFRPANQTAIAYYSETENRTRAFSLNRLAINLGWSVGGGLGGLLASINYNLLFWADGLTCLTAGLVLWFYLPVPKAPDHNSSLVPIQLNQPNSVSDNLPNQLPLELPELASTTPYRDTLFIALVLCNTLYMLAFMQFFTMAPLYFKEKLDVPEQAIGLLLALNGLLIVFIEMALVYKLESQKRQKVPLITAGVLLEAVAYSVLAMPGLVSLAVPGMSIALSFILIVTFSEMLVMPFLQSLIVERSKSATRGQYLAVYAMGGALAQTASPALGSQLVAHFGYSIHWLVVVGISLASAGGFWLLGKRWQRSEQQALLVDP</sequence>
<dbReference type="GO" id="GO:0022857">
    <property type="term" value="F:transmembrane transporter activity"/>
    <property type="evidence" value="ECO:0007669"/>
    <property type="project" value="InterPro"/>
</dbReference>
<evidence type="ECO:0000256" key="7">
    <source>
        <dbReference type="SAM" id="Phobius"/>
    </source>
</evidence>
<evidence type="ECO:0000256" key="6">
    <source>
        <dbReference type="ARBA" id="ARBA00023136"/>
    </source>
</evidence>
<feature type="transmembrane region" description="Helical" evidence="7">
    <location>
        <begin position="20"/>
        <end position="40"/>
    </location>
</feature>
<evidence type="ECO:0000313" key="10">
    <source>
        <dbReference type="Proteomes" id="UP000198598"/>
    </source>
</evidence>
<evidence type="ECO:0000256" key="2">
    <source>
        <dbReference type="ARBA" id="ARBA00022448"/>
    </source>
</evidence>
<dbReference type="PANTHER" id="PTHR23517">
    <property type="entry name" value="RESISTANCE PROTEIN MDTM, PUTATIVE-RELATED-RELATED"/>
    <property type="match status" value="1"/>
</dbReference>
<keyword evidence="6 7" id="KW-0472">Membrane</keyword>
<evidence type="ECO:0000313" key="9">
    <source>
        <dbReference type="EMBL" id="SFE10877.1"/>
    </source>
</evidence>
<feature type="domain" description="Major facilitator superfamily (MFS) profile" evidence="8">
    <location>
        <begin position="19"/>
        <end position="428"/>
    </location>
</feature>
<proteinExistence type="predicted"/>
<keyword evidence="3" id="KW-1003">Cell membrane</keyword>
<evidence type="ECO:0000256" key="5">
    <source>
        <dbReference type="ARBA" id="ARBA00022989"/>
    </source>
</evidence>
<dbReference type="RefSeq" id="WP_093830392.1">
    <property type="nucleotide sequence ID" value="NZ_FOLQ01000010.1"/>
</dbReference>
<feature type="transmembrane region" description="Helical" evidence="7">
    <location>
        <begin position="240"/>
        <end position="265"/>
    </location>
</feature>
<dbReference type="Gene3D" id="1.20.1250.20">
    <property type="entry name" value="MFS general substrate transporter like domains"/>
    <property type="match status" value="1"/>
</dbReference>
<dbReference type="Pfam" id="PF07690">
    <property type="entry name" value="MFS_1"/>
    <property type="match status" value="1"/>
</dbReference>
<dbReference type="STRING" id="662367.SAMN05216167_110121"/>
<reference evidence="9 10" key="1">
    <citation type="submission" date="2016-10" db="EMBL/GenBank/DDBJ databases">
        <authorList>
            <person name="de Groot N.N."/>
        </authorList>
    </citation>
    <scope>NUCLEOTIDE SEQUENCE [LARGE SCALE GENOMIC DNA]</scope>
    <source>
        <strain evidence="9 10">DSM 26130</strain>
    </source>
</reference>
<feature type="transmembrane region" description="Helical" evidence="7">
    <location>
        <begin position="277"/>
        <end position="297"/>
    </location>
</feature>
<feature type="transmembrane region" description="Helical" evidence="7">
    <location>
        <begin position="309"/>
        <end position="333"/>
    </location>
</feature>
<gene>
    <name evidence="9" type="ORF">SAMN05216167_110121</name>
</gene>
<evidence type="ECO:0000256" key="4">
    <source>
        <dbReference type="ARBA" id="ARBA00022692"/>
    </source>
</evidence>